<keyword evidence="2" id="KW-0813">Transport</keyword>
<comment type="subcellular location">
    <subcellularLocation>
        <location evidence="1">Cell membrane</location>
        <topology evidence="1">Multi-pass membrane protein</topology>
    </subcellularLocation>
</comment>
<keyword evidence="5 8" id="KW-0812">Transmembrane</keyword>
<keyword evidence="4" id="KW-0762">Sugar transport</keyword>
<dbReference type="Pfam" id="PF02378">
    <property type="entry name" value="PTS_EIIC"/>
    <property type="match status" value="1"/>
</dbReference>
<dbReference type="PANTHER" id="PTHR33121:SF70">
    <property type="entry name" value="SIGNALING PROTEIN YKOW"/>
    <property type="match status" value="1"/>
</dbReference>
<feature type="domain" description="EAL" evidence="9">
    <location>
        <begin position="421"/>
        <end position="671"/>
    </location>
</feature>
<evidence type="ECO:0000256" key="5">
    <source>
        <dbReference type="ARBA" id="ARBA00022692"/>
    </source>
</evidence>
<dbReference type="InterPro" id="IPR001633">
    <property type="entry name" value="EAL_dom"/>
</dbReference>
<dbReference type="RefSeq" id="WP_047874879.1">
    <property type="nucleotide sequence ID" value="NZ_BMYC01000003.1"/>
</dbReference>
<feature type="transmembrane region" description="Helical" evidence="8">
    <location>
        <begin position="354"/>
        <end position="376"/>
    </location>
</feature>
<evidence type="ECO:0000256" key="1">
    <source>
        <dbReference type="ARBA" id="ARBA00004651"/>
    </source>
</evidence>
<dbReference type="EMBL" id="LDOV01000023">
    <property type="protein sequence ID" value="KLV00305.1"/>
    <property type="molecule type" value="Genomic_DNA"/>
</dbReference>
<dbReference type="GO" id="GO:0009401">
    <property type="term" value="P:phosphoenolpyruvate-dependent sugar phosphotransferase system"/>
    <property type="evidence" value="ECO:0007669"/>
    <property type="project" value="InterPro"/>
</dbReference>
<feature type="transmembrane region" description="Helical" evidence="8">
    <location>
        <begin position="53"/>
        <end position="73"/>
    </location>
</feature>
<comment type="caution">
    <text evidence="11">The sequence shown here is derived from an EMBL/GenBank/DDBJ whole genome shotgun (WGS) entry which is preliminary data.</text>
</comment>
<evidence type="ECO:0000313" key="12">
    <source>
        <dbReference type="Proteomes" id="UP000036426"/>
    </source>
</evidence>
<evidence type="ECO:0000256" key="3">
    <source>
        <dbReference type="ARBA" id="ARBA00022475"/>
    </source>
</evidence>
<proteinExistence type="predicted"/>
<dbReference type="GO" id="GO:0008982">
    <property type="term" value="F:protein-N(PI)-phosphohistidine-sugar phosphotransferase activity"/>
    <property type="evidence" value="ECO:0007669"/>
    <property type="project" value="InterPro"/>
</dbReference>
<keyword evidence="12" id="KW-1185">Reference proteome</keyword>
<feature type="transmembrane region" description="Helical" evidence="8">
    <location>
        <begin position="252"/>
        <end position="273"/>
    </location>
</feature>
<dbReference type="InterPro" id="IPR003352">
    <property type="entry name" value="PTS_EIIC"/>
</dbReference>
<dbReference type="SUPFAM" id="SSF141868">
    <property type="entry name" value="EAL domain-like"/>
    <property type="match status" value="1"/>
</dbReference>
<dbReference type="PROSITE" id="PS50883">
    <property type="entry name" value="EAL"/>
    <property type="match status" value="1"/>
</dbReference>
<name>A0A0J1GKQ6_9GAMM</name>
<dbReference type="GO" id="GO:0005886">
    <property type="term" value="C:plasma membrane"/>
    <property type="evidence" value="ECO:0007669"/>
    <property type="project" value="UniProtKB-SubCell"/>
</dbReference>
<organism evidence="11 12">
    <name type="scientific">Photobacterium aphoticum</name>
    <dbReference type="NCBI Taxonomy" id="754436"/>
    <lineage>
        <taxon>Bacteria</taxon>
        <taxon>Pseudomonadati</taxon>
        <taxon>Pseudomonadota</taxon>
        <taxon>Gammaproteobacteria</taxon>
        <taxon>Vibrionales</taxon>
        <taxon>Vibrionaceae</taxon>
        <taxon>Photobacterium</taxon>
    </lineage>
</organism>
<reference evidence="11 12" key="1">
    <citation type="submission" date="2015-05" db="EMBL/GenBank/DDBJ databases">
        <title>Photobacterium galathea sp. nov.</title>
        <authorList>
            <person name="Machado H."/>
            <person name="Gram L."/>
        </authorList>
    </citation>
    <scope>NUCLEOTIDE SEQUENCE [LARGE SCALE GENOMIC DNA]</scope>
    <source>
        <strain evidence="11 12">DSM 25995</strain>
    </source>
</reference>
<feature type="domain" description="PTS EIIC type-3" evidence="10">
    <location>
        <begin position="1"/>
        <end position="378"/>
    </location>
</feature>
<evidence type="ECO:0000256" key="6">
    <source>
        <dbReference type="ARBA" id="ARBA00022989"/>
    </source>
</evidence>
<evidence type="ECO:0000259" key="9">
    <source>
        <dbReference type="PROSITE" id="PS50883"/>
    </source>
</evidence>
<feature type="transmembrane region" description="Helical" evidence="8">
    <location>
        <begin position="153"/>
        <end position="179"/>
    </location>
</feature>
<keyword evidence="7 8" id="KW-0472">Membrane</keyword>
<evidence type="ECO:0000259" key="10">
    <source>
        <dbReference type="PROSITE" id="PS51105"/>
    </source>
</evidence>
<accession>A0A0J1GKQ6</accession>
<dbReference type="InterPro" id="IPR035919">
    <property type="entry name" value="EAL_sf"/>
</dbReference>
<evidence type="ECO:0000313" key="11">
    <source>
        <dbReference type="EMBL" id="KLV00305.1"/>
    </source>
</evidence>
<dbReference type="Gene3D" id="3.20.20.450">
    <property type="entry name" value="EAL domain"/>
    <property type="match status" value="1"/>
</dbReference>
<feature type="transmembrane region" description="Helical" evidence="8">
    <location>
        <begin position="85"/>
        <end position="103"/>
    </location>
</feature>
<dbReference type="InterPro" id="IPR050706">
    <property type="entry name" value="Cyclic-di-GMP_PDE-like"/>
</dbReference>
<sequence>MTQLLSRLSTNPYLVAISNVFIMALPVSLLAAFFTLLAIFFDSMGFKTLSLTLGYAGNMTAHMFPVLLNIYLATYYANQLRLPKAAAISCSLVAFFIISQQWGLIATEIMLPNNFALSLASAYAACAIIHHFKRIRLLNLVSYNTVIDTSANMLVACLFALGVLLVSCYFIEMVFHFYLSSYLTLPDLDPTSFYDGLLYELIRGLFWSVGVNGHNVLHMFKTELYELSMSNMADWRNFGTDLNIISTNFYDFFTGLGGSGNTLSLVLCMLFFAKSKGYQLLARAVLILTIFNINEPVLFGVPIIFNPIMILPFLAVPLISFVLAYGAIAYGVIPPLSEVHSWITPPIINGYIGSGGSFAVAGFQVFLIILGMLIYYPFFKMMDQRSVGIDLSDMFKNRFFSNDEIEVRTKLTSFIPSMQSNFDAQKEVENLQTNGSFVLFYQPQVDIITGKVVALEALIRHQNREGRISAPSFLPAFNQLGLMPDLDFWVLEHAIADAELLSQSPDFCLSINVSSQTVLTKGFVKSLKRVIDNSAFDYRQIEIEITEDLLIEEEQRTAEIINEIKQLGVSVALDDFGTGYSSLAYLSRFDFDKIKIDRSLVTALDTERGKSLFEVVVQLGQITQAQIVVEGIETDNELAFVMARGIRFVQGYYFYRPMSVAQLMGSEILTESQDLLSSEAELR</sequence>
<evidence type="ECO:0000256" key="2">
    <source>
        <dbReference type="ARBA" id="ARBA00022448"/>
    </source>
</evidence>
<dbReference type="AlphaFoldDB" id="A0A0J1GKQ6"/>
<gene>
    <name evidence="11" type="ORF">ABT58_13135</name>
</gene>
<dbReference type="CDD" id="cd01948">
    <property type="entry name" value="EAL"/>
    <property type="match status" value="1"/>
</dbReference>
<evidence type="ECO:0000256" key="7">
    <source>
        <dbReference type="ARBA" id="ARBA00023136"/>
    </source>
</evidence>
<feature type="transmembrane region" description="Helical" evidence="8">
    <location>
        <begin position="310"/>
        <end position="333"/>
    </location>
</feature>
<dbReference type="PROSITE" id="PS51105">
    <property type="entry name" value="PTS_EIIC_TYPE_3"/>
    <property type="match status" value="1"/>
</dbReference>
<dbReference type="Pfam" id="PF00563">
    <property type="entry name" value="EAL"/>
    <property type="match status" value="1"/>
</dbReference>
<dbReference type="Proteomes" id="UP000036426">
    <property type="component" value="Unassembled WGS sequence"/>
</dbReference>
<dbReference type="PANTHER" id="PTHR33121">
    <property type="entry name" value="CYCLIC DI-GMP PHOSPHODIESTERASE PDEF"/>
    <property type="match status" value="1"/>
</dbReference>
<evidence type="ECO:0000256" key="4">
    <source>
        <dbReference type="ARBA" id="ARBA00022597"/>
    </source>
</evidence>
<keyword evidence="6 8" id="KW-1133">Transmembrane helix</keyword>
<dbReference type="InterPro" id="IPR004501">
    <property type="entry name" value="PTS_EIIC_3"/>
</dbReference>
<evidence type="ECO:0000256" key="8">
    <source>
        <dbReference type="SAM" id="Phobius"/>
    </source>
</evidence>
<feature type="transmembrane region" description="Helical" evidence="8">
    <location>
        <begin position="280"/>
        <end position="304"/>
    </location>
</feature>
<dbReference type="GO" id="GO:0071111">
    <property type="term" value="F:cyclic-guanylate-specific phosphodiesterase activity"/>
    <property type="evidence" value="ECO:0007669"/>
    <property type="project" value="InterPro"/>
</dbReference>
<keyword evidence="3" id="KW-1003">Cell membrane</keyword>
<dbReference type="SMART" id="SM00052">
    <property type="entry name" value="EAL"/>
    <property type="match status" value="1"/>
</dbReference>
<dbReference type="PATRIC" id="fig|754436.4.peg.2794"/>
<feature type="transmembrane region" description="Helical" evidence="8">
    <location>
        <begin position="115"/>
        <end position="132"/>
    </location>
</feature>
<feature type="transmembrane region" description="Helical" evidence="8">
    <location>
        <begin position="12"/>
        <end position="41"/>
    </location>
</feature>
<protein>
    <submittedName>
        <fullName evidence="11">Diguanylate phosphodiesterase</fullName>
    </submittedName>
</protein>